<protein>
    <submittedName>
        <fullName evidence="1">Uncharacterized protein</fullName>
    </submittedName>
</protein>
<dbReference type="Proteomes" id="UP001500967">
    <property type="component" value="Unassembled WGS sequence"/>
</dbReference>
<name>A0ABP3D065_9ACTN</name>
<comment type="caution">
    <text evidence="1">The sequence shown here is derived from an EMBL/GenBank/DDBJ whole genome shotgun (WGS) entry which is preliminary data.</text>
</comment>
<dbReference type="EMBL" id="BAAAGX010000001">
    <property type="protein sequence ID" value="GAA0219783.1"/>
    <property type="molecule type" value="Genomic_DNA"/>
</dbReference>
<reference evidence="2" key="1">
    <citation type="journal article" date="2019" name="Int. J. Syst. Evol. Microbiol.">
        <title>The Global Catalogue of Microorganisms (GCM) 10K type strain sequencing project: providing services to taxonomists for standard genome sequencing and annotation.</title>
        <authorList>
            <consortium name="The Broad Institute Genomics Platform"/>
            <consortium name="The Broad Institute Genome Sequencing Center for Infectious Disease"/>
            <person name="Wu L."/>
            <person name="Ma J."/>
        </authorList>
    </citation>
    <scope>NUCLEOTIDE SEQUENCE [LARGE SCALE GENOMIC DNA]</scope>
    <source>
        <strain evidence="2">JCM 10425</strain>
    </source>
</reference>
<gene>
    <name evidence="1" type="ORF">GCM10009539_01400</name>
</gene>
<keyword evidence="2" id="KW-1185">Reference proteome</keyword>
<accession>A0ABP3D065</accession>
<organism evidence="1 2">
    <name type="scientific">Cryptosporangium japonicum</name>
    <dbReference type="NCBI Taxonomy" id="80872"/>
    <lineage>
        <taxon>Bacteria</taxon>
        <taxon>Bacillati</taxon>
        <taxon>Actinomycetota</taxon>
        <taxon>Actinomycetes</taxon>
        <taxon>Cryptosporangiales</taxon>
        <taxon>Cryptosporangiaceae</taxon>
        <taxon>Cryptosporangium</taxon>
    </lineage>
</organism>
<evidence type="ECO:0000313" key="1">
    <source>
        <dbReference type="EMBL" id="GAA0219783.1"/>
    </source>
</evidence>
<sequence>MPIVGYTQTVVDEVETLRVRLDRDDLKVLREHGVDAAELAQTYLRERAERFRADDREQSERRRRLIREVAAERRASGADYSADEIVADIHADRRAAGWE</sequence>
<evidence type="ECO:0000313" key="2">
    <source>
        <dbReference type="Proteomes" id="UP001500967"/>
    </source>
</evidence>
<proteinExistence type="predicted"/>